<reference evidence="1 2" key="1">
    <citation type="submission" date="2018-09" db="EMBL/GenBank/DDBJ databases">
        <authorList>
            <person name="Divens A.M."/>
            <person name="Stoner T.H."/>
            <person name="Garlena R.A."/>
            <person name="Russell D.A."/>
            <person name="Pope W.H."/>
            <person name="Jacobs-Sera D."/>
            <person name="Hatfull G.F."/>
        </authorList>
    </citation>
    <scope>NUCLEOTIDE SEQUENCE [LARGE SCALE GENOMIC DNA]</scope>
</reference>
<gene>
    <name evidence="1" type="primary">12</name>
    <name evidence="1" type="ORF">PBI_PEAS_12</name>
</gene>
<evidence type="ECO:0000313" key="2">
    <source>
        <dbReference type="Proteomes" id="UP000279418"/>
    </source>
</evidence>
<dbReference type="Proteomes" id="UP000279418">
    <property type="component" value="Segment"/>
</dbReference>
<dbReference type="RefSeq" id="YP_009815562.1">
    <property type="nucleotide sequence ID" value="NC_048096.1"/>
</dbReference>
<evidence type="ECO:0000313" key="1">
    <source>
        <dbReference type="EMBL" id="AYN58701.1"/>
    </source>
</evidence>
<proteinExistence type="predicted"/>
<dbReference type="GeneID" id="55006790"/>
<keyword evidence="2" id="KW-1185">Reference proteome</keyword>
<sequence length="142" mass="15291">MGRPDMSSDALAAAVEGLITGMTVYQDGEVPDEADLDFPYVFVSTNFPDVTERAKSRAVQGRALRVRATAVGLSVSSVRVTAQKLSDCLEGKKPAVAGWNLGRIESVPNGQVIQADKDVNIPDYGNPLYQPLEWILIGSQLQ</sequence>
<name>A0A3G2KIA8_9CAUD</name>
<accession>A0A3G2KIA8</accession>
<dbReference type="KEGG" id="vg:55006790"/>
<dbReference type="EMBL" id="MH834623">
    <property type="protein sequence ID" value="AYN58701.1"/>
    <property type="molecule type" value="Genomic_DNA"/>
</dbReference>
<protein>
    <submittedName>
        <fullName evidence="1">Tail terminator</fullName>
    </submittedName>
</protein>
<organism evidence="1 2">
    <name type="scientific">Arthrobacter phage Peas</name>
    <dbReference type="NCBI Taxonomy" id="2419965"/>
    <lineage>
        <taxon>Viruses</taxon>
        <taxon>Duplodnaviria</taxon>
        <taxon>Heunggongvirae</taxon>
        <taxon>Uroviricota</taxon>
        <taxon>Caudoviricetes</taxon>
        <taxon>Bridgettevirus</taxon>
        <taxon>Bridgettevirus peas</taxon>
    </lineage>
</organism>